<dbReference type="InterPro" id="IPR023346">
    <property type="entry name" value="Lysozyme-like_dom_sf"/>
</dbReference>
<dbReference type="AlphaFoldDB" id="A0A1F5KTL2"/>
<dbReference type="SUPFAM" id="SSF53955">
    <property type="entry name" value="Lysozyme-like"/>
    <property type="match status" value="1"/>
</dbReference>
<evidence type="ECO:0008006" key="4">
    <source>
        <dbReference type="Google" id="ProtNLM"/>
    </source>
</evidence>
<keyword evidence="1" id="KW-0812">Transmembrane</keyword>
<evidence type="ECO:0000313" key="3">
    <source>
        <dbReference type="Proteomes" id="UP000178565"/>
    </source>
</evidence>
<evidence type="ECO:0000313" key="2">
    <source>
        <dbReference type="EMBL" id="OGE44155.1"/>
    </source>
</evidence>
<name>A0A1F5KTL2_9BACT</name>
<keyword evidence="1" id="KW-1133">Transmembrane helix</keyword>
<comment type="caution">
    <text evidence="2">The sequence shown here is derived from an EMBL/GenBank/DDBJ whole genome shotgun (WGS) entry which is preliminary data.</text>
</comment>
<organism evidence="2 3">
    <name type="scientific">Candidatus Daviesbacteria bacterium RIFCSPLOWO2_01_FULL_39_12</name>
    <dbReference type="NCBI Taxonomy" id="1797785"/>
    <lineage>
        <taxon>Bacteria</taxon>
        <taxon>Candidatus Daviesiibacteriota</taxon>
    </lineage>
</organism>
<dbReference type="EMBL" id="MFDM01000007">
    <property type="protein sequence ID" value="OGE44155.1"/>
    <property type="molecule type" value="Genomic_DNA"/>
</dbReference>
<keyword evidence="1" id="KW-0472">Membrane</keyword>
<dbReference type="Gene3D" id="1.10.530.10">
    <property type="match status" value="1"/>
</dbReference>
<proteinExistence type="predicted"/>
<accession>A0A1F5KTL2</accession>
<evidence type="ECO:0000256" key="1">
    <source>
        <dbReference type="SAM" id="Phobius"/>
    </source>
</evidence>
<reference evidence="2 3" key="1">
    <citation type="journal article" date="2016" name="Nat. Commun.">
        <title>Thousands of microbial genomes shed light on interconnected biogeochemical processes in an aquifer system.</title>
        <authorList>
            <person name="Anantharaman K."/>
            <person name="Brown C.T."/>
            <person name="Hug L.A."/>
            <person name="Sharon I."/>
            <person name="Castelle C.J."/>
            <person name="Probst A.J."/>
            <person name="Thomas B.C."/>
            <person name="Singh A."/>
            <person name="Wilkins M.J."/>
            <person name="Karaoz U."/>
            <person name="Brodie E.L."/>
            <person name="Williams K.H."/>
            <person name="Hubbard S.S."/>
            <person name="Banfield J.F."/>
        </authorList>
    </citation>
    <scope>NUCLEOTIDE SEQUENCE [LARGE SCALE GENOMIC DNA]</scope>
</reference>
<dbReference type="Proteomes" id="UP000178565">
    <property type="component" value="Unassembled WGS sequence"/>
</dbReference>
<feature type="transmembrane region" description="Helical" evidence="1">
    <location>
        <begin position="6"/>
        <end position="29"/>
    </location>
</feature>
<dbReference type="STRING" id="1797785.A3B45_01055"/>
<sequence>MDTKTALIVGWFTASLITLTTAIGGYIYLSGESYIPVTNQNFHLYAALPDQIGVVSDNITSSDGRSKVIESFFKKYNSVLMKYSDNFIQVADKYHLEWRLLPAIAMQESNGAKRVIKNSYNPFGFGIYGNKVIRFTSWEEGIERVGKALREDYLDKGFTSVEQIMTKYTPPSLSNGGSWAKGVNIFMFELN</sequence>
<gene>
    <name evidence="2" type="ORF">A3B45_01055</name>
</gene>
<protein>
    <recommendedName>
        <fullName evidence="4">Mannosyl-glycoprotein endo-beta-N-acetylglucosamidase-like domain-containing protein</fullName>
    </recommendedName>
</protein>